<dbReference type="InterPro" id="IPR036291">
    <property type="entry name" value="NAD(P)-bd_dom_sf"/>
</dbReference>
<dbReference type="RefSeq" id="WP_246451651.1">
    <property type="nucleotide sequence ID" value="NZ_JACIBV010000001.1"/>
</dbReference>
<comment type="caution">
    <text evidence="2">The sequence shown here is derived from an EMBL/GenBank/DDBJ whole genome shotgun (WGS) entry which is preliminary data.</text>
</comment>
<name>A0A7W5Y567_9ACTN</name>
<feature type="region of interest" description="Disordered" evidence="1">
    <location>
        <begin position="31"/>
        <end position="60"/>
    </location>
</feature>
<dbReference type="AlphaFoldDB" id="A0A7W5Y567"/>
<dbReference type="GeneID" id="95396090"/>
<evidence type="ECO:0000256" key="1">
    <source>
        <dbReference type="SAM" id="MobiDB-lite"/>
    </source>
</evidence>
<dbReference type="Gene3D" id="3.40.50.720">
    <property type="entry name" value="NAD(P)-binding Rossmann-like Domain"/>
    <property type="match status" value="1"/>
</dbReference>
<organism evidence="2 3">
    <name type="scientific">Nonomuraea dietziae</name>
    <dbReference type="NCBI Taxonomy" id="65515"/>
    <lineage>
        <taxon>Bacteria</taxon>
        <taxon>Bacillati</taxon>
        <taxon>Actinomycetota</taxon>
        <taxon>Actinomycetes</taxon>
        <taxon>Streptosporangiales</taxon>
        <taxon>Streptosporangiaceae</taxon>
        <taxon>Nonomuraea</taxon>
    </lineage>
</organism>
<dbReference type="PANTHER" id="PTHR43975:SF2">
    <property type="entry name" value="EG:BACR7A4.14 PROTEIN-RELATED"/>
    <property type="match status" value="1"/>
</dbReference>
<accession>A0A7W5Y567</accession>
<gene>
    <name evidence="2" type="ORF">FHR33_000816</name>
</gene>
<keyword evidence="3" id="KW-1185">Reference proteome</keyword>
<dbReference type="Proteomes" id="UP000579945">
    <property type="component" value="Unassembled WGS sequence"/>
</dbReference>
<evidence type="ECO:0000313" key="2">
    <source>
        <dbReference type="EMBL" id="MBB3724956.1"/>
    </source>
</evidence>
<protein>
    <submittedName>
        <fullName evidence="2">Uncharacterized protein</fullName>
    </submittedName>
</protein>
<reference evidence="2 3" key="1">
    <citation type="submission" date="2020-08" db="EMBL/GenBank/DDBJ databases">
        <title>Sequencing the genomes of 1000 actinobacteria strains.</title>
        <authorList>
            <person name="Klenk H.-P."/>
        </authorList>
    </citation>
    <scope>NUCLEOTIDE SEQUENCE [LARGE SCALE GENOMIC DNA]</scope>
    <source>
        <strain evidence="2 3">DSM 44320</strain>
    </source>
</reference>
<dbReference type="EMBL" id="JACIBV010000001">
    <property type="protein sequence ID" value="MBB3724956.1"/>
    <property type="molecule type" value="Genomic_DNA"/>
</dbReference>
<evidence type="ECO:0000313" key="3">
    <source>
        <dbReference type="Proteomes" id="UP000579945"/>
    </source>
</evidence>
<sequence length="162" mass="16735">MTPTGHHAVGITPPDQGGCAQRCATRRESAALAPEQAGRVHGQAPRSAPGPTGRAVNNADGIADPSLLARAALPQLRRTAGSIVNVSSAYGHRPLPGGAHYEEVAVRILRLADPAATWLTGQILTIDGGWNSPDATGEAIPSHDDEGLPYVPTQDRFALGSV</sequence>
<feature type="region of interest" description="Disordered" evidence="1">
    <location>
        <begin position="1"/>
        <end position="20"/>
    </location>
</feature>
<dbReference type="PANTHER" id="PTHR43975">
    <property type="entry name" value="ZGC:101858"/>
    <property type="match status" value="1"/>
</dbReference>
<dbReference type="SUPFAM" id="SSF51735">
    <property type="entry name" value="NAD(P)-binding Rossmann-fold domains"/>
    <property type="match status" value="1"/>
</dbReference>
<proteinExistence type="predicted"/>